<sequence>MDLIFIRHGEGEHTLNLPASLQKRNPSLTKKGRDQANKLKERLPLTTQDIVFISPLVRTLETAMLWTDGVDCKKIVTPYVSPRMFPLLTNKQTLPCDLMMEKEKILDIFPVFELDDNPPESLWENGFNTVIDSEFTRQAEEFLANCRHLKKEKIYIVSHDGTITSYRQLILGRPLSRDDFPKETGWFQISC</sequence>
<dbReference type="PATRIC" id="fig|1397.4.peg.3874"/>
<evidence type="ECO:0000313" key="1">
    <source>
        <dbReference type="EMBL" id="KLV27101.1"/>
    </source>
</evidence>
<dbReference type="Gene3D" id="3.40.50.1240">
    <property type="entry name" value="Phosphoglycerate mutase-like"/>
    <property type="match status" value="1"/>
</dbReference>
<proteinExistence type="predicted"/>
<dbReference type="SUPFAM" id="SSF53254">
    <property type="entry name" value="Phosphoglycerate mutase-like"/>
    <property type="match status" value="1"/>
</dbReference>
<organism evidence="1 2">
    <name type="scientific">Niallia circulans</name>
    <name type="common">Bacillus circulans</name>
    <dbReference type="NCBI Taxonomy" id="1397"/>
    <lineage>
        <taxon>Bacteria</taxon>
        <taxon>Bacillati</taxon>
        <taxon>Bacillota</taxon>
        <taxon>Bacilli</taxon>
        <taxon>Bacillales</taxon>
        <taxon>Bacillaceae</taxon>
        <taxon>Niallia</taxon>
    </lineage>
</organism>
<evidence type="ECO:0000313" key="2">
    <source>
        <dbReference type="Proteomes" id="UP000036045"/>
    </source>
</evidence>
<dbReference type="RefSeq" id="WP_047941058.1">
    <property type="nucleotide sequence ID" value="NZ_JARTLH010000026.1"/>
</dbReference>
<gene>
    <name evidence="1" type="ORF">ABW02_06075</name>
</gene>
<dbReference type="SMART" id="SM00855">
    <property type="entry name" value="PGAM"/>
    <property type="match status" value="1"/>
</dbReference>
<dbReference type="Proteomes" id="UP000036045">
    <property type="component" value="Unassembled WGS sequence"/>
</dbReference>
<comment type="caution">
    <text evidence="1">The sequence shown here is derived from an EMBL/GenBank/DDBJ whole genome shotgun (WGS) entry which is preliminary data.</text>
</comment>
<dbReference type="AlphaFoldDB" id="A0A0J1IM94"/>
<dbReference type="GO" id="GO:0005737">
    <property type="term" value="C:cytoplasm"/>
    <property type="evidence" value="ECO:0007669"/>
    <property type="project" value="TreeGrafter"/>
</dbReference>
<dbReference type="PANTHER" id="PTHR48100">
    <property type="entry name" value="BROAD-SPECIFICITY PHOSPHATASE YOR283W-RELATED"/>
    <property type="match status" value="1"/>
</dbReference>
<dbReference type="OrthoDB" id="2435937at2"/>
<accession>A0A0J1IM94</accession>
<dbReference type="CDD" id="cd07040">
    <property type="entry name" value="HP"/>
    <property type="match status" value="1"/>
</dbReference>
<dbReference type="Pfam" id="PF00300">
    <property type="entry name" value="His_Phos_1"/>
    <property type="match status" value="1"/>
</dbReference>
<dbReference type="GO" id="GO:0016791">
    <property type="term" value="F:phosphatase activity"/>
    <property type="evidence" value="ECO:0007669"/>
    <property type="project" value="TreeGrafter"/>
</dbReference>
<keyword evidence="2" id="KW-1185">Reference proteome</keyword>
<dbReference type="InterPro" id="IPR013078">
    <property type="entry name" value="His_Pase_superF_clade-1"/>
</dbReference>
<reference evidence="1 2" key="1">
    <citation type="submission" date="2015-05" db="EMBL/GenBank/DDBJ databases">
        <title>Whole genome sequence and identification of bacterial endophytes from Costus igneus.</title>
        <authorList>
            <person name="Lee Y.P."/>
            <person name="Gan H.M."/>
            <person name="Eng W."/>
            <person name="Wheatley M.S."/>
            <person name="Caraballo A."/>
            <person name="Polter S."/>
            <person name="Savka M.A."/>
            <person name="Hudson A.O."/>
        </authorList>
    </citation>
    <scope>NUCLEOTIDE SEQUENCE [LARGE SCALE GENOMIC DNA]</scope>
    <source>
        <strain evidence="1 2">RIT379</strain>
    </source>
</reference>
<name>A0A0J1IM94_NIACI</name>
<dbReference type="InterPro" id="IPR050275">
    <property type="entry name" value="PGM_Phosphatase"/>
</dbReference>
<dbReference type="EMBL" id="LDPH01000004">
    <property type="protein sequence ID" value="KLV27101.1"/>
    <property type="molecule type" value="Genomic_DNA"/>
</dbReference>
<dbReference type="PANTHER" id="PTHR48100:SF1">
    <property type="entry name" value="HISTIDINE PHOSPHATASE FAMILY PROTEIN-RELATED"/>
    <property type="match status" value="1"/>
</dbReference>
<protein>
    <submittedName>
        <fullName evidence="1">Phosphoglycerate mutase</fullName>
    </submittedName>
</protein>
<dbReference type="InterPro" id="IPR029033">
    <property type="entry name" value="His_PPase_superfam"/>
</dbReference>